<dbReference type="Gene3D" id="3.40.190.10">
    <property type="entry name" value="Periplasmic binding protein-like II"/>
    <property type="match status" value="1"/>
</dbReference>
<organism evidence="1 2">
    <name type="scientific">Brachybacterium vulturis</name>
    <dbReference type="NCBI Taxonomy" id="2017484"/>
    <lineage>
        <taxon>Bacteria</taxon>
        <taxon>Bacillati</taxon>
        <taxon>Actinomycetota</taxon>
        <taxon>Actinomycetes</taxon>
        <taxon>Micrococcales</taxon>
        <taxon>Dermabacteraceae</taxon>
        <taxon>Brachybacterium</taxon>
    </lineage>
</organism>
<dbReference type="InterPro" id="IPR006311">
    <property type="entry name" value="TAT_signal"/>
</dbReference>
<gene>
    <name evidence="1" type="ORF">CFK38_17005</name>
</gene>
<dbReference type="Pfam" id="PF01547">
    <property type="entry name" value="SBP_bac_1"/>
    <property type="match status" value="1"/>
</dbReference>
<sequence length="443" mass="47281">MVQNIVRGSRRIGDAGFSRRLFLGGTAALGGLALSACSGSSGSSSEGQVIWSTWGSPEDLESFDKIQDAFKESHPDIELVFNPTPSYSEYHSKLLTQLSAGTAPDVFYVGDDHVASMLRNNVLLGLGGQLGEQTGGLTADAFNPSLLDVATWQDELYALPNDVNPDTLWYDKEALAAAGIDEDPATLAENDEWTTEAFFEMLAKLKAAELHGASYYNYWATHYSWITSQGGQVYDGDTFVAHQDPIAPKALQDFADRFASGEQVVADLLPEGAGVDSLLVTHKLGFLAAGRYTIGSIRGAGVDEALYDVVRWPTPDGAAAPTGVAASYLAINAKTAAQDGALAFFGDFLDADGQRLRLEDQGNAVPSIEGADDLVTEGGYPEHAQTMLDMRDIGYSNFAVEAAVPDLSTTISVDHMLPLYEGSKDAATTLNEVAELIEKETAK</sequence>
<protein>
    <submittedName>
        <fullName evidence="1">Sugar ABC transporter substrate-binding protein</fullName>
    </submittedName>
</protein>
<dbReference type="RefSeq" id="WP_096804133.1">
    <property type="nucleotide sequence ID" value="NZ_CP023563.1"/>
</dbReference>
<dbReference type="PANTHER" id="PTHR43649:SF12">
    <property type="entry name" value="DIACETYLCHITOBIOSE BINDING PROTEIN DASA"/>
    <property type="match status" value="1"/>
</dbReference>
<proteinExistence type="predicted"/>
<dbReference type="InterPro" id="IPR050490">
    <property type="entry name" value="Bact_solute-bd_prot1"/>
</dbReference>
<dbReference type="EMBL" id="CP023563">
    <property type="protein sequence ID" value="ATG53025.1"/>
    <property type="molecule type" value="Genomic_DNA"/>
</dbReference>
<dbReference type="PANTHER" id="PTHR43649">
    <property type="entry name" value="ARABINOSE-BINDING PROTEIN-RELATED"/>
    <property type="match status" value="1"/>
</dbReference>
<dbReference type="SUPFAM" id="SSF53850">
    <property type="entry name" value="Periplasmic binding protein-like II"/>
    <property type="match status" value="1"/>
</dbReference>
<dbReference type="KEGG" id="brz:CFK38_17005"/>
<dbReference type="OrthoDB" id="2531053at2"/>
<reference evidence="2" key="1">
    <citation type="submission" date="2017-09" db="EMBL/GenBank/DDBJ databases">
        <title>Brachybacterium sp. VM2412.</title>
        <authorList>
            <person name="Tak E.J."/>
            <person name="Bae J.-W."/>
        </authorList>
    </citation>
    <scope>NUCLEOTIDE SEQUENCE [LARGE SCALE GENOMIC DNA]</scope>
    <source>
        <strain evidence="2">VM2412</strain>
    </source>
</reference>
<dbReference type="AlphaFoldDB" id="A0A291GS11"/>
<name>A0A291GS11_9MICO</name>
<keyword evidence="2" id="KW-1185">Reference proteome</keyword>
<evidence type="ECO:0000313" key="1">
    <source>
        <dbReference type="EMBL" id="ATG53025.1"/>
    </source>
</evidence>
<dbReference type="InterPro" id="IPR006059">
    <property type="entry name" value="SBP"/>
</dbReference>
<evidence type="ECO:0000313" key="2">
    <source>
        <dbReference type="Proteomes" id="UP000218165"/>
    </source>
</evidence>
<accession>A0A291GS11</accession>
<dbReference type="PROSITE" id="PS51318">
    <property type="entry name" value="TAT"/>
    <property type="match status" value="1"/>
</dbReference>
<dbReference type="Proteomes" id="UP000218165">
    <property type="component" value="Chromosome"/>
</dbReference>